<dbReference type="AlphaFoldDB" id="A0AA86XRQ8"/>
<protein>
    <submittedName>
        <fullName evidence="1">Uncharacterized protein</fullName>
    </submittedName>
</protein>
<sequence>MCLLNNIDKSGEIQKYSIELSVASSFSMQYCSITSVALVWNGVYECLLFGLSYKN</sequence>
<dbReference type="EMBL" id="CCKJ01000142">
    <property type="protein sequence ID" value="CDU10795.1"/>
    <property type="molecule type" value="Genomic_DNA"/>
</dbReference>
<accession>A0AA86XRQ8</accession>
<evidence type="ECO:0000313" key="2">
    <source>
        <dbReference type="Proteomes" id="UP000041625"/>
    </source>
</evidence>
<organism evidence="1 2">
    <name type="scientific">Vibrio coralliirubri</name>
    <dbReference type="NCBI Taxonomy" id="1516159"/>
    <lineage>
        <taxon>Bacteria</taxon>
        <taxon>Pseudomonadati</taxon>
        <taxon>Pseudomonadota</taxon>
        <taxon>Gammaproteobacteria</taxon>
        <taxon>Vibrionales</taxon>
        <taxon>Vibrionaceae</taxon>
        <taxon>Vibrio</taxon>
    </lineage>
</organism>
<gene>
    <name evidence="1" type="ORF">VCR31J2_2260062</name>
</gene>
<keyword evidence="2" id="KW-1185">Reference proteome</keyword>
<proteinExistence type="predicted"/>
<name>A0AA86XRQ8_9VIBR</name>
<reference evidence="1 2" key="1">
    <citation type="submission" date="2014-06" db="EMBL/GenBank/DDBJ databases">
        <authorList>
            <person name="Le Roux F."/>
        </authorList>
    </citation>
    <scope>NUCLEOTIDE SEQUENCE [LARGE SCALE GENOMIC DNA]</scope>
    <source>
        <strain evidence="1 2">J2-31</strain>
    </source>
</reference>
<comment type="caution">
    <text evidence="1">The sequence shown here is derived from an EMBL/GenBank/DDBJ whole genome shotgun (WGS) entry which is preliminary data.</text>
</comment>
<dbReference type="Proteomes" id="UP000041625">
    <property type="component" value="Unassembled WGS sequence"/>
</dbReference>
<evidence type="ECO:0000313" key="1">
    <source>
        <dbReference type="EMBL" id="CDU10795.1"/>
    </source>
</evidence>